<dbReference type="PANTHER" id="PTHR23088:SF50">
    <property type="entry name" value="HYDROLASE YHCX"/>
    <property type="match status" value="1"/>
</dbReference>
<dbReference type="Proteomes" id="UP000183900">
    <property type="component" value="Unassembled WGS sequence"/>
</dbReference>
<dbReference type="GO" id="GO:0016787">
    <property type="term" value="F:hydrolase activity"/>
    <property type="evidence" value="ECO:0007669"/>
    <property type="project" value="UniProtKB-KW"/>
</dbReference>
<evidence type="ECO:0000313" key="3">
    <source>
        <dbReference type="Proteomes" id="UP000183900"/>
    </source>
</evidence>
<dbReference type="Pfam" id="PF00795">
    <property type="entry name" value="CN_hydrolase"/>
    <property type="match status" value="1"/>
</dbReference>
<keyword evidence="3" id="KW-1185">Reference proteome</keyword>
<protein>
    <submittedName>
        <fullName evidence="2">Predicted amidohydrolase</fullName>
    </submittedName>
</protein>
<dbReference type="InterPro" id="IPR036526">
    <property type="entry name" value="C-N_Hydrolase_sf"/>
</dbReference>
<keyword evidence="2" id="KW-0378">Hydrolase</keyword>
<organism evidence="2 3">
    <name type="scientific">Pannonibacter indicus</name>
    <dbReference type="NCBI Taxonomy" id="466044"/>
    <lineage>
        <taxon>Bacteria</taxon>
        <taxon>Pseudomonadati</taxon>
        <taxon>Pseudomonadota</taxon>
        <taxon>Alphaproteobacteria</taxon>
        <taxon>Hyphomicrobiales</taxon>
        <taxon>Stappiaceae</taxon>
        <taxon>Pannonibacter</taxon>
    </lineage>
</organism>
<dbReference type="SUPFAM" id="SSF56317">
    <property type="entry name" value="Carbon-nitrogen hydrolase"/>
    <property type="match status" value="1"/>
</dbReference>
<dbReference type="RefSeq" id="WP_055456910.1">
    <property type="nucleotide sequence ID" value="NZ_CYHE01000016.1"/>
</dbReference>
<dbReference type="AlphaFoldDB" id="A0A0K6IAK5"/>
<sequence>MTDFPIALCAFNLGFAPASPAEYVAAIEARMQRAKEGGARLLVLPEYAIEACLSFKPDGLAPTSELAFMAGVAQEIAPLLADLPRKYGLSLLAGSTPWPAEDGGFTNRAWLYTPEGEAHSHDKLALTPFEKDPESWTLKPGKRLKVFELEGVRMAMLICLDVEMPALSCLLAPEKIDLLLVPSMTSQLSGYHRVFDCAKARAVELMTCVAVCGVTGASTGTTQNDTNISGATLFTPCEAELGFTGIAATLAPTGGTAGEEPFLIVHPPLDAVRQLRAGGAEVWPGSWSAEGITVEREDLNV</sequence>
<dbReference type="PANTHER" id="PTHR23088">
    <property type="entry name" value="NITRILASE-RELATED"/>
    <property type="match status" value="1"/>
</dbReference>
<reference evidence="3" key="1">
    <citation type="submission" date="2015-08" db="EMBL/GenBank/DDBJ databases">
        <authorList>
            <person name="Varghese N."/>
        </authorList>
    </citation>
    <scope>NUCLEOTIDE SEQUENCE [LARGE SCALE GENOMIC DNA]</scope>
    <source>
        <strain evidence="3">DSM 23407</strain>
    </source>
</reference>
<evidence type="ECO:0000313" key="2">
    <source>
        <dbReference type="EMBL" id="CUB00139.1"/>
    </source>
</evidence>
<feature type="domain" description="CN hydrolase" evidence="1">
    <location>
        <begin position="4"/>
        <end position="252"/>
    </location>
</feature>
<dbReference type="PROSITE" id="PS50263">
    <property type="entry name" value="CN_HYDROLASE"/>
    <property type="match status" value="1"/>
</dbReference>
<gene>
    <name evidence="2" type="ORF">Ga0061067_11653</name>
</gene>
<name>A0A0K6IAK5_9HYPH</name>
<dbReference type="Gene3D" id="3.60.110.10">
    <property type="entry name" value="Carbon-nitrogen hydrolase"/>
    <property type="match status" value="1"/>
</dbReference>
<proteinExistence type="predicted"/>
<dbReference type="InterPro" id="IPR003010">
    <property type="entry name" value="C-N_Hydrolase"/>
</dbReference>
<dbReference type="EMBL" id="CYHE01000016">
    <property type="protein sequence ID" value="CUB00139.1"/>
    <property type="molecule type" value="Genomic_DNA"/>
</dbReference>
<evidence type="ECO:0000259" key="1">
    <source>
        <dbReference type="PROSITE" id="PS50263"/>
    </source>
</evidence>
<dbReference type="OrthoDB" id="9811121at2"/>
<accession>A0A0K6IAK5</accession>